<protein>
    <submittedName>
        <fullName evidence="1">Uncharacterized protein</fullName>
    </submittedName>
</protein>
<evidence type="ECO:0000313" key="2">
    <source>
        <dbReference type="Proteomes" id="UP001469553"/>
    </source>
</evidence>
<evidence type="ECO:0000313" key="1">
    <source>
        <dbReference type="EMBL" id="MEQ2285583.1"/>
    </source>
</evidence>
<reference evidence="1 2" key="1">
    <citation type="submission" date="2021-06" db="EMBL/GenBank/DDBJ databases">
        <authorList>
            <person name="Palmer J.M."/>
        </authorList>
    </citation>
    <scope>NUCLEOTIDE SEQUENCE [LARGE SCALE GENOMIC DNA]</scope>
    <source>
        <strain evidence="1 2">AS_MEX2019</strain>
        <tissue evidence="1">Muscle</tissue>
    </source>
</reference>
<proteinExistence type="predicted"/>
<sequence>MQPSDRQTVPDFRKHFSMSDGLDFWISTLFSASGFMPLPAPCLTSLALEFDPLSVPGFMPQPSHWFIQPEPAWNYCQEDNHSSLCSCHSFS</sequence>
<name>A0ABV0XVQ7_9TELE</name>
<gene>
    <name evidence="1" type="ORF">AMECASPLE_033464</name>
</gene>
<dbReference type="Proteomes" id="UP001469553">
    <property type="component" value="Unassembled WGS sequence"/>
</dbReference>
<accession>A0ABV0XVQ7</accession>
<organism evidence="1 2">
    <name type="scientific">Ameca splendens</name>
    <dbReference type="NCBI Taxonomy" id="208324"/>
    <lineage>
        <taxon>Eukaryota</taxon>
        <taxon>Metazoa</taxon>
        <taxon>Chordata</taxon>
        <taxon>Craniata</taxon>
        <taxon>Vertebrata</taxon>
        <taxon>Euteleostomi</taxon>
        <taxon>Actinopterygii</taxon>
        <taxon>Neopterygii</taxon>
        <taxon>Teleostei</taxon>
        <taxon>Neoteleostei</taxon>
        <taxon>Acanthomorphata</taxon>
        <taxon>Ovalentaria</taxon>
        <taxon>Atherinomorphae</taxon>
        <taxon>Cyprinodontiformes</taxon>
        <taxon>Goodeidae</taxon>
        <taxon>Ameca</taxon>
    </lineage>
</organism>
<dbReference type="EMBL" id="JAHRIP010013949">
    <property type="protein sequence ID" value="MEQ2285583.1"/>
    <property type="molecule type" value="Genomic_DNA"/>
</dbReference>
<comment type="caution">
    <text evidence="1">The sequence shown here is derived from an EMBL/GenBank/DDBJ whole genome shotgun (WGS) entry which is preliminary data.</text>
</comment>
<keyword evidence="2" id="KW-1185">Reference proteome</keyword>